<accession>A0A4R8UA55</accession>
<keyword evidence="2" id="KW-0378">Hydrolase</keyword>
<keyword evidence="2" id="KW-0255">Endonuclease</keyword>
<sequence length="266" mass="27852">MTRRARTSKGSLAAASLVLAITVAAVLYFTDAPASAPAPPPGASAGAAVPAPPGPTLDSAAAAAAVAALPDAAYRDDGSYAGHRDDLFGDSWSFDFDGNGCDARNDILRRDLTAVSLQPARCVVETGTLADPYTGESISFVQGADTSDDVQIDHLLPLKAVYATGGAAWTFEKRRALANDPVNLLAVKGSENGSKSDSLPSEWLPGVYPDVSDRHDAGQRVVWDDLPSDTALQCWYVKKLVPVFVAYELGVTPEDRAAMSAVLRTC</sequence>
<dbReference type="OrthoDB" id="5196645at2"/>
<name>A0A4R8UA55_9MICO</name>
<feature type="domain" description="GmrSD restriction endonucleases C-terminal" evidence="1">
    <location>
        <begin position="103"/>
        <end position="197"/>
    </location>
</feature>
<keyword evidence="3" id="KW-1185">Reference proteome</keyword>
<keyword evidence="2" id="KW-0540">Nuclease</keyword>
<dbReference type="PANTHER" id="PTHR24094">
    <property type="entry name" value="SECRETED PROTEIN"/>
    <property type="match status" value="1"/>
</dbReference>
<dbReference type="GO" id="GO:0004519">
    <property type="term" value="F:endonuclease activity"/>
    <property type="evidence" value="ECO:0007669"/>
    <property type="project" value="UniProtKB-KW"/>
</dbReference>
<protein>
    <submittedName>
        <fullName evidence="2">HNH endonuclease</fullName>
    </submittedName>
</protein>
<dbReference type="Pfam" id="PF07510">
    <property type="entry name" value="GmrSD_C"/>
    <property type="match status" value="1"/>
</dbReference>
<evidence type="ECO:0000259" key="1">
    <source>
        <dbReference type="Pfam" id="PF07510"/>
    </source>
</evidence>
<dbReference type="AlphaFoldDB" id="A0A4R8UA55"/>
<dbReference type="Proteomes" id="UP000297866">
    <property type="component" value="Unassembled WGS sequence"/>
</dbReference>
<evidence type="ECO:0000313" key="2">
    <source>
        <dbReference type="EMBL" id="TFB46775.1"/>
    </source>
</evidence>
<organism evidence="2 3">
    <name type="scientific">Cryobacterium tagatosivorans</name>
    <dbReference type="NCBI Taxonomy" id="1259199"/>
    <lineage>
        <taxon>Bacteria</taxon>
        <taxon>Bacillati</taxon>
        <taxon>Actinomycetota</taxon>
        <taxon>Actinomycetes</taxon>
        <taxon>Micrococcales</taxon>
        <taxon>Microbacteriaceae</taxon>
        <taxon>Cryobacterium</taxon>
    </lineage>
</organism>
<comment type="caution">
    <text evidence="2">The sequence shown here is derived from an EMBL/GenBank/DDBJ whole genome shotgun (WGS) entry which is preliminary data.</text>
</comment>
<reference evidence="2 3" key="1">
    <citation type="submission" date="2019-03" db="EMBL/GenBank/DDBJ databases">
        <title>Genomics of glacier-inhabiting Cryobacterium strains.</title>
        <authorList>
            <person name="Liu Q."/>
            <person name="Xin Y.-H."/>
        </authorList>
    </citation>
    <scope>NUCLEOTIDE SEQUENCE [LARGE SCALE GENOMIC DNA]</scope>
    <source>
        <strain evidence="2 3">Sr47</strain>
    </source>
</reference>
<dbReference type="InterPro" id="IPR011089">
    <property type="entry name" value="GmrSD_C"/>
</dbReference>
<dbReference type="PANTHER" id="PTHR24094:SF15">
    <property type="entry name" value="AMP-DEPENDENT SYNTHETASE_LIGASE DOMAIN-CONTAINING PROTEIN-RELATED"/>
    <property type="match status" value="1"/>
</dbReference>
<gene>
    <name evidence="2" type="ORF">E3O23_16615</name>
</gene>
<proteinExistence type="predicted"/>
<evidence type="ECO:0000313" key="3">
    <source>
        <dbReference type="Proteomes" id="UP000297866"/>
    </source>
</evidence>
<dbReference type="EMBL" id="SOEZ01000078">
    <property type="protein sequence ID" value="TFB46775.1"/>
    <property type="molecule type" value="Genomic_DNA"/>
</dbReference>
<dbReference type="RefSeq" id="WP_134492955.1">
    <property type="nucleotide sequence ID" value="NZ_SOEZ01000078.1"/>
</dbReference>